<organism evidence="1">
    <name type="scientific">Fagus sylvatica</name>
    <name type="common">Beechnut</name>
    <dbReference type="NCBI Taxonomy" id="28930"/>
    <lineage>
        <taxon>Eukaryota</taxon>
        <taxon>Viridiplantae</taxon>
        <taxon>Streptophyta</taxon>
        <taxon>Embryophyta</taxon>
        <taxon>Tracheophyta</taxon>
        <taxon>Spermatophyta</taxon>
        <taxon>Magnoliopsida</taxon>
        <taxon>eudicotyledons</taxon>
        <taxon>Gunneridae</taxon>
        <taxon>Pentapetalae</taxon>
        <taxon>rosids</taxon>
        <taxon>fabids</taxon>
        <taxon>Fagales</taxon>
        <taxon>Fagaceae</taxon>
        <taxon>Fagus</taxon>
    </lineage>
</organism>
<evidence type="ECO:0000313" key="1">
    <source>
        <dbReference type="EMBL" id="SPC80118.1"/>
    </source>
</evidence>
<protein>
    <submittedName>
        <fullName evidence="1">Uncharacterized protein</fullName>
    </submittedName>
</protein>
<name>A0A2N9EZ39_FAGSY</name>
<sequence length="206" mass="23216">MLLGRPWLHTTGAVPSSLYQKMKFIVGNQLVTILVEEPISIYNDSSVPYIDGNTTPEASFHSFEFVSVIHKGISALVTLKENKDGFGLGYVPTCKDCQQVFKARRQRTLARVKGRRVPEKRMFILHIRTTFPASTMVICLEITVQPEDEEEDELILLFTEDLGMNAATNEKIIPPPIRLYRLGEVAGRWTVTPLPKMIQLGTKQGK</sequence>
<dbReference type="EMBL" id="OIVN01000434">
    <property type="protein sequence ID" value="SPC80118.1"/>
    <property type="molecule type" value="Genomic_DNA"/>
</dbReference>
<proteinExistence type="predicted"/>
<reference evidence="1" key="1">
    <citation type="submission" date="2018-02" db="EMBL/GenBank/DDBJ databases">
        <authorList>
            <person name="Cohen D.B."/>
            <person name="Kent A.D."/>
        </authorList>
    </citation>
    <scope>NUCLEOTIDE SEQUENCE</scope>
</reference>
<accession>A0A2N9EZ39</accession>
<dbReference type="AlphaFoldDB" id="A0A2N9EZ39"/>
<gene>
    <name evidence="1" type="ORF">FSB_LOCUS8000</name>
</gene>